<proteinExistence type="inferred from homology"/>
<keyword evidence="4 6" id="KW-0472">Membrane</keyword>
<organism evidence="8 9">
    <name type="scientific">Pyrenophora tritici-repentis</name>
    <dbReference type="NCBI Taxonomy" id="45151"/>
    <lineage>
        <taxon>Eukaryota</taxon>
        <taxon>Fungi</taxon>
        <taxon>Dikarya</taxon>
        <taxon>Ascomycota</taxon>
        <taxon>Pezizomycotina</taxon>
        <taxon>Dothideomycetes</taxon>
        <taxon>Pleosporomycetidae</taxon>
        <taxon>Pleosporales</taxon>
        <taxon>Pleosporineae</taxon>
        <taxon>Pleosporaceae</taxon>
        <taxon>Pyrenophora</taxon>
    </lineage>
</organism>
<feature type="domain" description="Rhodopsin" evidence="7">
    <location>
        <begin position="47"/>
        <end position="100"/>
    </location>
</feature>
<evidence type="ECO:0000256" key="1">
    <source>
        <dbReference type="ARBA" id="ARBA00004141"/>
    </source>
</evidence>
<accession>A0A317AXQ6</accession>
<comment type="caution">
    <text evidence="8">The sequence shown here is derived from an EMBL/GenBank/DDBJ whole genome shotgun (WGS) entry which is preliminary data.</text>
</comment>
<dbReference type="InterPro" id="IPR052337">
    <property type="entry name" value="SAT4-like"/>
</dbReference>
<sequence>MTSRFPTAAEFAAFPPPNYVDPVTKFPLALAIVIPMTVIVIAFISCRFFCRTVLIRTLGWDDWSMLMAAVMCVANNIMLIISMLPAYQMGYHLWDIHPLKLFGSMKAAQVRFAQRNRGTRLTTV</sequence>
<dbReference type="Pfam" id="PF20684">
    <property type="entry name" value="Fung_rhodopsin"/>
    <property type="match status" value="1"/>
</dbReference>
<protein>
    <recommendedName>
        <fullName evidence="7">Rhodopsin domain-containing protein</fullName>
    </recommendedName>
</protein>
<feature type="transmembrane region" description="Helical" evidence="6">
    <location>
        <begin position="26"/>
        <end position="50"/>
    </location>
</feature>
<dbReference type="GeneID" id="90956037"/>
<evidence type="ECO:0000256" key="5">
    <source>
        <dbReference type="ARBA" id="ARBA00038359"/>
    </source>
</evidence>
<evidence type="ECO:0000313" key="9">
    <source>
        <dbReference type="Proteomes" id="UP000245464"/>
    </source>
</evidence>
<dbReference type="RefSeq" id="XP_065963496.1">
    <property type="nucleotide sequence ID" value="XM_066106558.1"/>
</dbReference>
<dbReference type="InterPro" id="IPR049326">
    <property type="entry name" value="Rhodopsin_dom_fungi"/>
</dbReference>
<dbReference type="PANTHER" id="PTHR33048">
    <property type="entry name" value="PTH11-LIKE INTEGRAL MEMBRANE PROTEIN (AFU_ORTHOLOGUE AFUA_5G11245)"/>
    <property type="match status" value="1"/>
</dbReference>
<dbReference type="GO" id="GO:0016020">
    <property type="term" value="C:membrane"/>
    <property type="evidence" value="ECO:0007669"/>
    <property type="project" value="UniProtKB-SubCell"/>
</dbReference>
<evidence type="ECO:0000259" key="7">
    <source>
        <dbReference type="Pfam" id="PF20684"/>
    </source>
</evidence>
<evidence type="ECO:0000256" key="2">
    <source>
        <dbReference type="ARBA" id="ARBA00022692"/>
    </source>
</evidence>
<name>A0A317AXQ6_9PLEO</name>
<feature type="transmembrane region" description="Helical" evidence="6">
    <location>
        <begin position="62"/>
        <end position="84"/>
    </location>
</feature>
<dbReference type="EMBL" id="NQIK02000003">
    <property type="protein sequence ID" value="KAF7573389.1"/>
    <property type="molecule type" value="Genomic_DNA"/>
</dbReference>
<keyword evidence="2 6" id="KW-0812">Transmembrane</keyword>
<dbReference type="Proteomes" id="UP000245464">
    <property type="component" value="Chromosome 3"/>
</dbReference>
<evidence type="ECO:0000313" key="8">
    <source>
        <dbReference type="EMBL" id="KAF7573389.1"/>
    </source>
</evidence>
<reference evidence="8" key="1">
    <citation type="journal article" date="2018" name="BMC Genomics">
        <title>Comparative genomics of the wheat fungal pathogen Pyrenophora tritici-repentis reveals chromosomal variations and genome plasticity.</title>
        <authorList>
            <person name="Moolhuijzen P."/>
            <person name="See P.T."/>
            <person name="Hane J.K."/>
            <person name="Shi G."/>
            <person name="Liu Z."/>
            <person name="Oliver R.P."/>
            <person name="Moffat C.S."/>
        </authorList>
    </citation>
    <scope>NUCLEOTIDE SEQUENCE [LARGE SCALE GENOMIC DNA]</scope>
    <source>
        <strain evidence="8">M4</strain>
    </source>
</reference>
<gene>
    <name evidence="8" type="ORF">PtrM4_082940</name>
</gene>
<evidence type="ECO:0000256" key="4">
    <source>
        <dbReference type="ARBA" id="ARBA00023136"/>
    </source>
</evidence>
<dbReference type="PANTHER" id="PTHR33048:SF129">
    <property type="entry name" value="INTEGRAL MEMBRANE PROTEIN-RELATED"/>
    <property type="match status" value="1"/>
</dbReference>
<evidence type="ECO:0000256" key="6">
    <source>
        <dbReference type="SAM" id="Phobius"/>
    </source>
</evidence>
<dbReference type="KEGG" id="ptrr:90956037"/>
<keyword evidence="3 6" id="KW-1133">Transmembrane helix</keyword>
<comment type="similarity">
    <text evidence="5">Belongs to the SAT4 family.</text>
</comment>
<comment type="subcellular location">
    <subcellularLocation>
        <location evidence="1">Membrane</location>
        <topology evidence="1">Multi-pass membrane protein</topology>
    </subcellularLocation>
</comment>
<dbReference type="AlphaFoldDB" id="A0A317AXQ6"/>
<evidence type="ECO:0000256" key="3">
    <source>
        <dbReference type="ARBA" id="ARBA00022989"/>
    </source>
</evidence>